<dbReference type="PRINTS" id="PR00502">
    <property type="entry name" value="NUDIXFAMILY"/>
</dbReference>
<dbReference type="InterPro" id="IPR020084">
    <property type="entry name" value="NUDIX_hydrolase_CS"/>
</dbReference>
<dbReference type="PROSITE" id="PS51462">
    <property type="entry name" value="NUDIX"/>
    <property type="match status" value="1"/>
</dbReference>
<dbReference type="PANTHER" id="PTHR43736">
    <property type="entry name" value="ADP-RIBOSE PYROPHOSPHATASE"/>
    <property type="match status" value="1"/>
</dbReference>
<dbReference type="Pfam" id="PF00293">
    <property type="entry name" value="NUDIX"/>
    <property type="match status" value="1"/>
</dbReference>
<dbReference type="AlphaFoldDB" id="A0A510PJ81"/>
<comment type="caution">
    <text evidence="5">The sequence shown here is derived from an EMBL/GenBank/DDBJ whole genome shotgun (WGS) entry which is preliminary data.</text>
</comment>
<evidence type="ECO:0000256" key="2">
    <source>
        <dbReference type="ARBA" id="ARBA00022801"/>
    </source>
</evidence>
<evidence type="ECO:0000256" key="1">
    <source>
        <dbReference type="ARBA" id="ARBA00005582"/>
    </source>
</evidence>
<name>A0A510PJ81_MICAE</name>
<dbReference type="Gene3D" id="3.90.79.10">
    <property type="entry name" value="Nucleoside Triphosphate Pyrophosphohydrolase"/>
    <property type="match status" value="1"/>
</dbReference>
<organism evidence="5 6">
    <name type="scientific">Microcystis aeruginosa 11-30S32</name>
    <dbReference type="NCBI Taxonomy" id="2358142"/>
    <lineage>
        <taxon>Bacteria</taxon>
        <taxon>Bacillati</taxon>
        <taxon>Cyanobacteriota</taxon>
        <taxon>Cyanophyceae</taxon>
        <taxon>Oscillatoriophycideae</taxon>
        <taxon>Chroococcales</taxon>
        <taxon>Microcystaceae</taxon>
        <taxon>Microcystis</taxon>
    </lineage>
</organism>
<dbReference type="GO" id="GO:0016787">
    <property type="term" value="F:hydrolase activity"/>
    <property type="evidence" value="ECO:0007669"/>
    <property type="project" value="UniProtKB-KW"/>
</dbReference>
<sequence>PPSPYLPIPPSPYLLIPMGRVWHFIKSVMGIIFRHPVTGVTMIPLLADGTIVLIRRRDTGKWALPGGMIDWGEDIFNTAQRELKEETGLNLVSLGRLVGVYSSFERDPRIHSISVLIEVTAAGNFQIKDTLEVSEVRAFSVETLPLGNLSHDNGRQLEDYLRGATVVA</sequence>
<evidence type="ECO:0000313" key="6">
    <source>
        <dbReference type="Proteomes" id="UP000321223"/>
    </source>
</evidence>
<evidence type="ECO:0000256" key="3">
    <source>
        <dbReference type="RuleBase" id="RU003476"/>
    </source>
</evidence>
<dbReference type="PANTHER" id="PTHR43736:SF1">
    <property type="entry name" value="DIHYDRONEOPTERIN TRIPHOSPHATE DIPHOSPHATASE"/>
    <property type="match status" value="1"/>
</dbReference>
<reference evidence="5 6" key="1">
    <citation type="journal article" date="2019" name="Appl. Environ. Microbiol.">
        <title>Co-occurrence of broad and narrow host-range viruses infecting the toxic bloom-forming cyanobacterium Microcystis aeruginosa.</title>
        <authorList>
            <person name="Morimoto D."/>
            <person name="Tominaga K."/>
            <person name="Nishimura Y."/>
            <person name="Yoshida N."/>
            <person name="Kimura S."/>
            <person name="Sako Y."/>
            <person name="Yoshida T."/>
        </authorList>
    </citation>
    <scope>NUCLEOTIDE SEQUENCE [LARGE SCALE GENOMIC DNA]</scope>
    <source>
        <strain evidence="5 6">11-30S32</strain>
    </source>
</reference>
<keyword evidence="2 3" id="KW-0378">Hydrolase</keyword>
<dbReference type="InterPro" id="IPR000086">
    <property type="entry name" value="NUDIX_hydrolase_dom"/>
</dbReference>
<proteinExistence type="inferred from homology"/>
<dbReference type="CDD" id="cd18873">
    <property type="entry name" value="NUDIX_NadM_like"/>
    <property type="match status" value="1"/>
</dbReference>
<gene>
    <name evidence="5" type="ORF">MAE30S32_24410</name>
</gene>
<dbReference type="Proteomes" id="UP000321223">
    <property type="component" value="Unassembled WGS sequence"/>
</dbReference>
<dbReference type="InterPro" id="IPR015797">
    <property type="entry name" value="NUDIX_hydrolase-like_dom_sf"/>
</dbReference>
<comment type="similarity">
    <text evidence="1 3">Belongs to the Nudix hydrolase family.</text>
</comment>
<protein>
    <submittedName>
        <fullName evidence="5">Mutator MutT homolog</fullName>
    </submittedName>
</protein>
<feature type="non-terminal residue" evidence="5">
    <location>
        <position position="1"/>
    </location>
</feature>
<dbReference type="EMBL" id="BHVU01000135">
    <property type="protein sequence ID" value="GCA93789.1"/>
    <property type="molecule type" value="Genomic_DNA"/>
</dbReference>
<accession>A0A510PJ81</accession>
<dbReference type="PROSITE" id="PS00893">
    <property type="entry name" value="NUDIX_BOX"/>
    <property type="match status" value="1"/>
</dbReference>
<feature type="domain" description="Nudix hydrolase" evidence="4">
    <location>
        <begin position="33"/>
        <end position="161"/>
    </location>
</feature>
<dbReference type="SUPFAM" id="SSF55811">
    <property type="entry name" value="Nudix"/>
    <property type="match status" value="1"/>
</dbReference>
<evidence type="ECO:0000313" key="5">
    <source>
        <dbReference type="EMBL" id="GCA93789.1"/>
    </source>
</evidence>
<evidence type="ECO:0000259" key="4">
    <source>
        <dbReference type="PROSITE" id="PS51462"/>
    </source>
</evidence>
<dbReference type="InterPro" id="IPR020476">
    <property type="entry name" value="Nudix_hydrolase"/>
</dbReference>